<comment type="pathway">
    <text evidence="11">Pyrimidine metabolism; UMP biosynthesis via de novo pathway; orotate from (S)-dihydroorotate (NAD(+) route): step 1/1.</text>
</comment>
<evidence type="ECO:0000256" key="3">
    <source>
        <dbReference type="ARBA" id="ARBA00022630"/>
    </source>
</evidence>
<evidence type="ECO:0000256" key="6">
    <source>
        <dbReference type="ARBA" id="ARBA00022827"/>
    </source>
</evidence>
<feature type="binding site" evidence="11 13">
    <location>
        <position position="231"/>
    </location>
    <ligand>
        <name>[2Fe-2S] cluster</name>
        <dbReference type="ChEBI" id="CHEBI:190135"/>
    </ligand>
</feature>
<dbReference type="PANTHER" id="PTHR43513:SF3">
    <property type="entry name" value="DIHYDROOROTATE DEHYDROGENASE B (NAD(+)), ELECTRON TRANSFER SUBUNIT-RELATED"/>
    <property type="match status" value="1"/>
</dbReference>
<dbReference type="InterPro" id="IPR001433">
    <property type="entry name" value="OxRdtase_FAD/NAD-bd"/>
</dbReference>
<keyword evidence="4 11" id="KW-0001">2Fe-2S</keyword>
<dbReference type="Pfam" id="PF00175">
    <property type="entry name" value="NAD_binding_1"/>
    <property type="match status" value="1"/>
</dbReference>
<evidence type="ECO:0000256" key="4">
    <source>
        <dbReference type="ARBA" id="ARBA00022714"/>
    </source>
</evidence>
<keyword evidence="9 11" id="KW-0408">Iron</keyword>
<comment type="similarity">
    <text evidence="1 11">Belongs to the PyrK family.</text>
</comment>
<evidence type="ECO:0000313" key="16">
    <source>
        <dbReference type="Proteomes" id="UP000198943"/>
    </source>
</evidence>
<evidence type="ECO:0000256" key="5">
    <source>
        <dbReference type="ARBA" id="ARBA00022723"/>
    </source>
</evidence>
<evidence type="ECO:0000256" key="10">
    <source>
        <dbReference type="ARBA" id="ARBA00023014"/>
    </source>
</evidence>
<comment type="cofactor">
    <cofactor evidence="11 12">
        <name>FAD</name>
        <dbReference type="ChEBI" id="CHEBI:57692"/>
    </cofactor>
    <text evidence="11 12">Binds 1 FAD per subunit.</text>
</comment>
<keyword evidence="2 11" id="KW-0813">Transport</keyword>
<dbReference type="PIRSF" id="PIRSF006816">
    <property type="entry name" value="Cyc3_hyd_g"/>
    <property type="match status" value="1"/>
</dbReference>
<evidence type="ECO:0000256" key="1">
    <source>
        <dbReference type="ARBA" id="ARBA00006422"/>
    </source>
</evidence>
<keyword evidence="6 11" id="KW-0274">FAD</keyword>
<feature type="domain" description="FAD-binding FR-type" evidence="14">
    <location>
        <begin position="3"/>
        <end position="103"/>
    </location>
</feature>
<feature type="binding site" evidence="11 13">
    <location>
        <position position="243"/>
    </location>
    <ligand>
        <name>[2Fe-2S] cluster</name>
        <dbReference type="ChEBI" id="CHEBI:190135"/>
    </ligand>
</feature>
<evidence type="ECO:0000259" key="14">
    <source>
        <dbReference type="PROSITE" id="PS51384"/>
    </source>
</evidence>
<dbReference type="GO" id="GO:0044205">
    <property type="term" value="P:'de novo' UMP biosynthetic process"/>
    <property type="evidence" value="ECO:0007669"/>
    <property type="project" value="UniProtKB-UniRule"/>
</dbReference>
<dbReference type="InterPro" id="IPR019480">
    <property type="entry name" value="Dihydroorotate_DH_Fe-S-bd"/>
</dbReference>
<evidence type="ECO:0000256" key="11">
    <source>
        <dbReference type="HAMAP-Rule" id="MF_01211"/>
    </source>
</evidence>
<comment type="subunit">
    <text evidence="11">Heterotetramer of 2 PyrK and 2 PyrD type B subunits.</text>
</comment>
<dbReference type="GO" id="GO:0050660">
    <property type="term" value="F:flavin adenine dinucleotide binding"/>
    <property type="evidence" value="ECO:0007669"/>
    <property type="project" value="InterPro"/>
</dbReference>
<keyword evidence="3 11" id="KW-0285">Flavoprotein</keyword>
<dbReference type="InterPro" id="IPR039261">
    <property type="entry name" value="FNR_nucleotide-bd"/>
</dbReference>
<dbReference type="PROSITE" id="PS51384">
    <property type="entry name" value="FAD_FR"/>
    <property type="match status" value="1"/>
</dbReference>
<evidence type="ECO:0000256" key="12">
    <source>
        <dbReference type="PIRSR" id="PIRSR006816-1"/>
    </source>
</evidence>
<evidence type="ECO:0000256" key="9">
    <source>
        <dbReference type="ARBA" id="ARBA00023004"/>
    </source>
</evidence>
<evidence type="ECO:0000313" key="15">
    <source>
        <dbReference type="EMBL" id="SDC48716.1"/>
    </source>
</evidence>
<gene>
    <name evidence="11" type="primary">pyrK</name>
    <name evidence="15" type="ORF">SAMN04487864_108104</name>
</gene>
<keyword evidence="10 11" id="KW-0411">Iron-sulfur</keyword>
<dbReference type="CDD" id="cd06218">
    <property type="entry name" value="DHOD_e_trans"/>
    <property type="match status" value="1"/>
</dbReference>
<evidence type="ECO:0000256" key="2">
    <source>
        <dbReference type="ARBA" id="ARBA00022448"/>
    </source>
</evidence>
<keyword evidence="8 11" id="KW-0249">Electron transport</keyword>
<feature type="binding site" evidence="11 13">
    <location>
        <position position="223"/>
    </location>
    <ligand>
        <name>[2Fe-2S] cluster</name>
        <dbReference type="ChEBI" id="CHEBI:190135"/>
    </ligand>
</feature>
<dbReference type="InterPro" id="IPR017938">
    <property type="entry name" value="Riboflavin_synthase-like_b-brl"/>
</dbReference>
<feature type="binding site" evidence="11 12">
    <location>
        <begin position="71"/>
        <end position="73"/>
    </location>
    <ligand>
        <name>FAD</name>
        <dbReference type="ChEBI" id="CHEBI:57692"/>
    </ligand>
</feature>
<evidence type="ECO:0000256" key="8">
    <source>
        <dbReference type="ARBA" id="ARBA00022982"/>
    </source>
</evidence>
<dbReference type="EMBL" id="FMYW01000008">
    <property type="protein sequence ID" value="SDC48716.1"/>
    <property type="molecule type" value="Genomic_DNA"/>
</dbReference>
<evidence type="ECO:0000256" key="7">
    <source>
        <dbReference type="ARBA" id="ARBA00022975"/>
    </source>
</evidence>
<dbReference type="GO" id="GO:0009055">
    <property type="term" value="F:electron transfer activity"/>
    <property type="evidence" value="ECO:0007669"/>
    <property type="project" value="UniProtKB-UniRule"/>
</dbReference>
<feature type="binding site" evidence="11 13">
    <location>
        <position position="228"/>
    </location>
    <ligand>
        <name>[2Fe-2S] cluster</name>
        <dbReference type="ChEBI" id="CHEBI:190135"/>
    </ligand>
</feature>
<evidence type="ECO:0000256" key="13">
    <source>
        <dbReference type="PIRSR" id="PIRSR006816-2"/>
    </source>
</evidence>
<dbReference type="InterPro" id="IPR017927">
    <property type="entry name" value="FAD-bd_FR_type"/>
</dbReference>
<dbReference type="Pfam" id="PF10418">
    <property type="entry name" value="DHODB_Fe-S_bind"/>
    <property type="match status" value="1"/>
</dbReference>
<reference evidence="16" key="1">
    <citation type="submission" date="2016-10" db="EMBL/GenBank/DDBJ databases">
        <authorList>
            <person name="Varghese N."/>
            <person name="Submissions S."/>
        </authorList>
    </citation>
    <scope>NUCLEOTIDE SEQUENCE [LARGE SCALE GENOMIC DNA]</scope>
    <source>
        <strain evidence="16">DSM 11005</strain>
    </source>
</reference>
<dbReference type="Proteomes" id="UP000198943">
    <property type="component" value="Unassembled WGS sequence"/>
</dbReference>
<comment type="cofactor">
    <cofactor evidence="13">
        <name>[2Fe-2S] cluster</name>
        <dbReference type="ChEBI" id="CHEBI:190135"/>
    </cofactor>
    <text evidence="13">Binds 1 [2Fe-2S] cluster per subunit.</text>
</comment>
<dbReference type="UniPathway" id="UPA00070">
    <property type="reaction ID" value="UER00945"/>
</dbReference>
<dbReference type="Gene3D" id="2.40.30.10">
    <property type="entry name" value="Translation factors"/>
    <property type="match status" value="1"/>
</dbReference>
<dbReference type="GO" id="GO:0046872">
    <property type="term" value="F:metal ion binding"/>
    <property type="evidence" value="ECO:0007669"/>
    <property type="project" value="UniProtKB-KW"/>
</dbReference>
<dbReference type="InterPro" id="IPR050353">
    <property type="entry name" value="PyrK_electron_transfer"/>
</dbReference>
<dbReference type="Gene3D" id="2.10.240.10">
    <property type="entry name" value="Dihydroorotate dehydrogenase, electron transfer subunit"/>
    <property type="match status" value="1"/>
</dbReference>
<sequence length="257" mass="27726">MTKYIEEAKVIGQWVLNAVTRELDMIAPKIAAEAVPGQFVNVQVSRRTAPLLRRPLGIAGVDRKRGVVRLVYRFVGEATNILGDVCNGDRLSVVGPLGHGFDRSAKHPLLVGGGTGLAPLLFLAETMAEAGIRPDVLMGGRTADDLFWKDMYQNLVERMGLTTDDGSLGTEGTVMAELPLLLRRIPYDCVYVCGPAPMMKAVSAAVLGKGIKCQVSLERYMACGLGACLSCSCQGIGKRVKVCQDGPVFWAEEVTEW</sequence>
<comment type="cofactor">
    <cofactor evidence="11">
        <name>[2Fe-2S] cluster</name>
        <dbReference type="ChEBI" id="CHEBI:190135"/>
    </cofactor>
    <text evidence="11">Binds 1 [2Fe-2S] cluster per subunit.</text>
</comment>
<dbReference type="SUPFAM" id="SSF63380">
    <property type="entry name" value="Riboflavin synthase domain-like"/>
    <property type="match status" value="1"/>
</dbReference>
<dbReference type="GO" id="GO:0051537">
    <property type="term" value="F:2 iron, 2 sulfur cluster binding"/>
    <property type="evidence" value="ECO:0007669"/>
    <property type="project" value="UniProtKB-KW"/>
</dbReference>
<dbReference type="InterPro" id="IPR023455">
    <property type="entry name" value="Dihydroorotate_DHASE_ETsu"/>
</dbReference>
<dbReference type="InterPro" id="IPR037117">
    <property type="entry name" value="Dihydroorotate_DH_ele_sf"/>
</dbReference>
<keyword evidence="5 11" id="KW-0479">Metal-binding</keyword>
<keyword evidence="7 11" id="KW-0665">Pyrimidine biosynthesis</keyword>
<organism evidence="15 16">
    <name type="scientific">Succiniclasticum ruminis</name>
    <dbReference type="NCBI Taxonomy" id="40841"/>
    <lineage>
        <taxon>Bacteria</taxon>
        <taxon>Bacillati</taxon>
        <taxon>Bacillota</taxon>
        <taxon>Negativicutes</taxon>
        <taxon>Acidaminococcales</taxon>
        <taxon>Acidaminococcaceae</taxon>
        <taxon>Succiniclasticum</taxon>
    </lineage>
</organism>
<name>A0A1G6M190_9FIRM</name>
<dbReference type="OrthoDB" id="9778346at2"/>
<dbReference type="InterPro" id="IPR012165">
    <property type="entry name" value="Cyt_c3_hydrogenase_gsu"/>
</dbReference>
<accession>A0A1G6M190</accession>
<dbReference type="RefSeq" id="WP_093730427.1">
    <property type="nucleotide sequence ID" value="NZ_FMYW01000008.1"/>
</dbReference>
<dbReference type="PANTHER" id="PTHR43513">
    <property type="entry name" value="DIHYDROOROTATE DEHYDROGENASE B (NAD(+)), ELECTRON TRANSFER SUBUNIT"/>
    <property type="match status" value="1"/>
</dbReference>
<dbReference type="Gene3D" id="3.40.50.80">
    <property type="entry name" value="Nucleotide-binding domain of ferredoxin-NADP reductase (FNR) module"/>
    <property type="match status" value="1"/>
</dbReference>
<dbReference type="SUPFAM" id="SSF52343">
    <property type="entry name" value="Ferredoxin reductase-like, C-terminal NADP-linked domain"/>
    <property type="match status" value="1"/>
</dbReference>
<dbReference type="HAMAP" id="MF_01211">
    <property type="entry name" value="DHODB_Fe_S_bind"/>
    <property type="match status" value="1"/>
</dbReference>
<protein>
    <recommendedName>
        <fullName evidence="11">Dihydroorotate dehydrogenase B (NAD(+)), electron transfer subunit</fullName>
    </recommendedName>
    <alternativeName>
        <fullName evidence="11">Dihydroorotate oxidase B, electron transfer subunit</fullName>
    </alternativeName>
</protein>
<comment type="function">
    <text evidence="11">Responsible for channeling the electrons from the oxidation of dihydroorotate from the FMN redox center in the PyrD type B subunit to the ultimate electron acceptor NAD(+).</text>
</comment>
<proteinExistence type="inferred from homology"/>
<keyword evidence="16" id="KW-1185">Reference proteome</keyword>
<dbReference type="GO" id="GO:0016491">
    <property type="term" value="F:oxidoreductase activity"/>
    <property type="evidence" value="ECO:0007669"/>
    <property type="project" value="InterPro"/>
</dbReference>
<comment type="caution">
    <text evidence="11">Lacks conserved residue(s) required for the propagation of feature annotation.</text>
</comment>
<dbReference type="AlphaFoldDB" id="A0A1G6M190"/>